<sequence length="250" mass="27414">MGRIKAAALLLGASILAGCATVQKPIPATSALFNNKEKTVAVAIEKLPEPGQRMLGNQGLLDVAINRANAAAIVERLQRQDFTMVSSLPEDFRKGLESRQMKVVMIQEPLVTEDMPKFVEGSGDGIALRDYRPFAKKYNADKLLLITARALGTKRTYYGFIPTEPPQAYIALRGQLVDLSTNRLEWYEDVETIVAANGDWDQSPDYENLMRAVDESTRVTTSKLRGAFFMEQRSPSVPPVAGNAAAPAAR</sequence>
<protein>
    <recommendedName>
        <fullName evidence="3">Lipoprotein</fullName>
    </recommendedName>
</protein>
<organism evidence="1 2">
    <name type="scientific">Cupriavidus plantarum</name>
    <dbReference type="NCBI Taxonomy" id="942865"/>
    <lineage>
        <taxon>Bacteria</taxon>
        <taxon>Pseudomonadati</taxon>
        <taxon>Pseudomonadota</taxon>
        <taxon>Betaproteobacteria</taxon>
        <taxon>Burkholderiales</taxon>
        <taxon>Burkholderiaceae</taxon>
        <taxon>Cupriavidus</taxon>
    </lineage>
</organism>
<evidence type="ECO:0008006" key="3">
    <source>
        <dbReference type="Google" id="ProtNLM"/>
    </source>
</evidence>
<dbReference type="Proteomes" id="UP000245754">
    <property type="component" value="Unassembled WGS sequence"/>
</dbReference>
<comment type="caution">
    <text evidence="1">The sequence shown here is derived from an EMBL/GenBank/DDBJ whole genome shotgun (WGS) entry which is preliminary data.</text>
</comment>
<gene>
    <name evidence="1" type="ORF">C7419_103263</name>
</gene>
<keyword evidence="2" id="KW-1185">Reference proteome</keyword>
<proteinExistence type="predicted"/>
<dbReference type="OrthoDB" id="6864769at2"/>
<name>A0A316F9N6_9BURK</name>
<dbReference type="GeneID" id="98342837"/>
<accession>A0A316F9N6</accession>
<dbReference type="EMBL" id="QGGT01000003">
    <property type="protein sequence ID" value="PWK33944.1"/>
    <property type="molecule type" value="Genomic_DNA"/>
</dbReference>
<evidence type="ECO:0000313" key="1">
    <source>
        <dbReference type="EMBL" id="PWK33944.1"/>
    </source>
</evidence>
<dbReference type="AlphaFoldDB" id="A0A316F9N6"/>
<reference evidence="1 2" key="1">
    <citation type="submission" date="2018-05" db="EMBL/GenBank/DDBJ databases">
        <title>Genomic Encyclopedia of Type Strains, Phase IV (KMG-V): Genome sequencing to study the core and pangenomes of soil and plant-associated prokaryotes.</title>
        <authorList>
            <person name="Whitman W."/>
        </authorList>
    </citation>
    <scope>NUCLEOTIDE SEQUENCE [LARGE SCALE GENOMIC DNA]</scope>
    <source>
        <strain evidence="1 2">SLV-132</strain>
    </source>
</reference>
<evidence type="ECO:0000313" key="2">
    <source>
        <dbReference type="Proteomes" id="UP000245754"/>
    </source>
</evidence>
<dbReference type="RefSeq" id="WP_109584023.1">
    <property type="nucleotide sequence ID" value="NZ_CAJPUX010000005.1"/>
</dbReference>
<dbReference type="PROSITE" id="PS51257">
    <property type="entry name" value="PROKAR_LIPOPROTEIN"/>
    <property type="match status" value="1"/>
</dbReference>